<feature type="modified residue" description="4-aspartylphosphate" evidence="2">
    <location>
        <position position="52"/>
    </location>
</feature>
<dbReference type="PANTHER" id="PTHR44591:SF23">
    <property type="entry name" value="CHEY SUBFAMILY"/>
    <property type="match status" value="1"/>
</dbReference>
<dbReference type="PROSITE" id="PS50110">
    <property type="entry name" value="RESPONSE_REGULATORY"/>
    <property type="match status" value="1"/>
</dbReference>
<protein>
    <submittedName>
        <fullName evidence="4">CheY-like chemotaxis protein</fullName>
    </submittedName>
</protein>
<dbReference type="SMART" id="SM00448">
    <property type="entry name" value="REC"/>
    <property type="match status" value="1"/>
</dbReference>
<dbReference type="EMBL" id="SLXD01000002">
    <property type="protein sequence ID" value="TCP04493.1"/>
    <property type="molecule type" value="Genomic_DNA"/>
</dbReference>
<sequence length="124" mass="13179">MRVLYVDDDRINTLLFEETCRCAGDFEVACAGTGAEALELAAVFAAEALVIDLHLPDTNGFELLPALRQALGGRRLPAFLCTADEPAQVAERAAAAGFDGCWTKPVTVEAMLAELQRGERGPAA</sequence>
<dbReference type="OrthoDB" id="9179585at2"/>
<accession>A0A4R2MWL8</accession>
<evidence type="ECO:0000313" key="4">
    <source>
        <dbReference type="EMBL" id="TCP04493.1"/>
    </source>
</evidence>
<reference evidence="4 5" key="1">
    <citation type="submission" date="2019-03" db="EMBL/GenBank/DDBJ databases">
        <title>Genomic Encyclopedia of Type Strains, Phase IV (KMG-IV): sequencing the most valuable type-strain genomes for metagenomic binning, comparative biology and taxonomic classification.</title>
        <authorList>
            <person name="Goeker M."/>
        </authorList>
    </citation>
    <scope>NUCLEOTIDE SEQUENCE [LARGE SCALE GENOMIC DNA]</scope>
    <source>
        <strain evidence="4 5">DSM 1709</strain>
    </source>
</reference>
<evidence type="ECO:0000313" key="5">
    <source>
        <dbReference type="Proteomes" id="UP000295106"/>
    </source>
</evidence>
<dbReference type="InterPro" id="IPR011006">
    <property type="entry name" value="CheY-like_superfamily"/>
</dbReference>
<dbReference type="GO" id="GO:0000160">
    <property type="term" value="P:phosphorelay signal transduction system"/>
    <property type="evidence" value="ECO:0007669"/>
    <property type="project" value="InterPro"/>
</dbReference>
<feature type="domain" description="Response regulatory" evidence="3">
    <location>
        <begin position="2"/>
        <end position="119"/>
    </location>
</feature>
<dbReference type="AlphaFoldDB" id="A0A4R2MWL8"/>
<evidence type="ECO:0000256" key="1">
    <source>
        <dbReference type="ARBA" id="ARBA00022553"/>
    </source>
</evidence>
<evidence type="ECO:0000256" key="2">
    <source>
        <dbReference type="PROSITE-ProRule" id="PRU00169"/>
    </source>
</evidence>
<dbReference type="RefSeq" id="WP_132644996.1">
    <property type="nucleotide sequence ID" value="NZ_CP181386.1"/>
</dbReference>
<name>A0A4R2MWL8_RUBGE</name>
<dbReference type="PANTHER" id="PTHR44591">
    <property type="entry name" value="STRESS RESPONSE REGULATOR PROTEIN 1"/>
    <property type="match status" value="1"/>
</dbReference>
<evidence type="ECO:0000259" key="3">
    <source>
        <dbReference type="PROSITE" id="PS50110"/>
    </source>
</evidence>
<proteinExistence type="predicted"/>
<dbReference type="InterPro" id="IPR050595">
    <property type="entry name" value="Bact_response_regulator"/>
</dbReference>
<organism evidence="4 5">
    <name type="scientific">Rubrivivax gelatinosus</name>
    <name type="common">Rhodocyclus gelatinosus</name>
    <name type="synonym">Rhodopseudomonas gelatinosa</name>
    <dbReference type="NCBI Taxonomy" id="28068"/>
    <lineage>
        <taxon>Bacteria</taxon>
        <taxon>Pseudomonadati</taxon>
        <taxon>Pseudomonadota</taxon>
        <taxon>Betaproteobacteria</taxon>
        <taxon>Burkholderiales</taxon>
        <taxon>Sphaerotilaceae</taxon>
        <taxon>Rubrivivax</taxon>
    </lineage>
</organism>
<dbReference type="Proteomes" id="UP000295106">
    <property type="component" value="Unassembled WGS sequence"/>
</dbReference>
<dbReference type="SUPFAM" id="SSF52172">
    <property type="entry name" value="CheY-like"/>
    <property type="match status" value="1"/>
</dbReference>
<keyword evidence="1 2" id="KW-0597">Phosphoprotein</keyword>
<dbReference type="GeneID" id="99684967"/>
<comment type="caution">
    <text evidence="4">The sequence shown here is derived from an EMBL/GenBank/DDBJ whole genome shotgun (WGS) entry which is preliminary data.</text>
</comment>
<dbReference type="Pfam" id="PF00072">
    <property type="entry name" value="Response_reg"/>
    <property type="match status" value="1"/>
</dbReference>
<dbReference type="Gene3D" id="3.40.50.2300">
    <property type="match status" value="1"/>
</dbReference>
<gene>
    <name evidence="4" type="ORF">EV684_102247</name>
</gene>
<dbReference type="InterPro" id="IPR001789">
    <property type="entry name" value="Sig_transdc_resp-reg_receiver"/>
</dbReference>